<comment type="caution">
    <text evidence="2">The sequence shown here is derived from an EMBL/GenBank/DDBJ whole genome shotgun (WGS) entry which is preliminary data.</text>
</comment>
<sequence length="369" mass="39167">SGSATTNAQPATGTQAVNKTVSGTNGGSVSTADEKAGVVLPANVATGNVSMNITPVASSGYGSPTVGYTAVASQVYNFSVTSGGSALSTFSSPVTLTFKYTDSDIAGVDENTLKVYYWDTTKNQWTLIGGTVDKVKNTVTAEVSHFSIYGLFGNGGTTGEAGGGDLIKMACAKNAKISDPCRSVYYLASNGKRYVFPTEKTYYSWYKDFSGVKTITTEKMYTYDIGGNATMRPGTWMIKLTTDPKVYAVEPGGKLRWVESEEVAKKLFGVNWLKKIVDVPDGFFVNYVAKDAVANKLADKHPVGTLVKALGSADIYYVSTDGVKRKVANTSALGANNFRNEFVIETDVSYNTGADITAAEIDLIKTAGK</sequence>
<name>A0A2M6WAY6_9BACT</name>
<evidence type="ECO:0000313" key="3">
    <source>
        <dbReference type="Proteomes" id="UP000231464"/>
    </source>
</evidence>
<proteinExistence type="predicted"/>
<evidence type="ECO:0000313" key="2">
    <source>
        <dbReference type="EMBL" id="PIT89963.1"/>
    </source>
</evidence>
<dbReference type="Proteomes" id="UP000231464">
    <property type="component" value="Unassembled WGS sequence"/>
</dbReference>
<evidence type="ECO:0000256" key="1">
    <source>
        <dbReference type="SAM" id="MobiDB-lite"/>
    </source>
</evidence>
<protein>
    <submittedName>
        <fullName evidence="2">Uncharacterized protein</fullName>
    </submittedName>
</protein>
<accession>A0A2M6WAY6</accession>
<feature type="non-terminal residue" evidence="2">
    <location>
        <position position="1"/>
    </location>
</feature>
<organism evidence="2 3">
    <name type="scientific">Candidatus Kuenenbacteria bacterium CG10_big_fil_rev_8_21_14_0_10_36_11</name>
    <dbReference type="NCBI Taxonomy" id="1974618"/>
    <lineage>
        <taxon>Bacteria</taxon>
        <taxon>Candidatus Kueneniibacteriota</taxon>
    </lineage>
</organism>
<feature type="region of interest" description="Disordered" evidence="1">
    <location>
        <begin position="1"/>
        <end position="30"/>
    </location>
</feature>
<dbReference type="EMBL" id="PFBP01000018">
    <property type="protein sequence ID" value="PIT89963.1"/>
    <property type="molecule type" value="Genomic_DNA"/>
</dbReference>
<reference evidence="3" key="1">
    <citation type="submission" date="2017-09" db="EMBL/GenBank/DDBJ databases">
        <title>Depth-based differentiation of microbial function through sediment-hosted aquifers and enrichment of novel symbionts in the deep terrestrial subsurface.</title>
        <authorList>
            <person name="Probst A.J."/>
            <person name="Ladd B."/>
            <person name="Jarett J.K."/>
            <person name="Geller-Mcgrath D.E."/>
            <person name="Sieber C.M.K."/>
            <person name="Emerson J.B."/>
            <person name="Anantharaman K."/>
            <person name="Thomas B.C."/>
            <person name="Malmstrom R."/>
            <person name="Stieglmeier M."/>
            <person name="Klingl A."/>
            <person name="Woyke T."/>
            <person name="Ryan C.M."/>
            <person name="Banfield J.F."/>
        </authorList>
    </citation>
    <scope>NUCLEOTIDE SEQUENCE [LARGE SCALE GENOMIC DNA]</scope>
</reference>
<dbReference type="AlphaFoldDB" id="A0A2M6WAY6"/>
<gene>
    <name evidence="2" type="ORF">COU23_01075</name>
</gene>